<comment type="caution">
    <text evidence="4">The sequence shown here is derived from an EMBL/GenBank/DDBJ whole genome shotgun (WGS) entry which is preliminary data.</text>
</comment>
<dbReference type="InterPro" id="IPR050194">
    <property type="entry name" value="Glycosyltransferase_grp1"/>
</dbReference>
<evidence type="ECO:0000256" key="2">
    <source>
        <dbReference type="ARBA" id="ARBA00022679"/>
    </source>
</evidence>
<feature type="domain" description="Glycosyltransferase subfamily 4-like N-terminal" evidence="3">
    <location>
        <begin position="19"/>
        <end position="159"/>
    </location>
</feature>
<dbReference type="GO" id="GO:0016757">
    <property type="term" value="F:glycosyltransferase activity"/>
    <property type="evidence" value="ECO:0007669"/>
    <property type="project" value="UniProtKB-KW"/>
</dbReference>
<evidence type="ECO:0000313" key="4">
    <source>
        <dbReference type="EMBL" id="MBM7509270.1"/>
    </source>
</evidence>
<evidence type="ECO:0000259" key="3">
    <source>
        <dbReference type="Pfam" id="PF13439"/>
    </source>
</evidence>
<accession>A0ABS2MDN3</accession>
<dbReference type="Proteomes" id="UP000732378">
    <property type="component" value="Unassembled WGS sequence"/>
</dbReference>
<dbReference type="PANTHER" id="PTHR45947">
    <property type="entry name" value="SULFOQUINOVOSYL TRANSFERASE SQD2"/>
    <property type="match status" value="1"/>
</dbReference>
<dbReference type="Pfam" id="PF13439">
    <property type="entry name" value="Glyco_transf_4"/>
    <property type="match status" value="1"/>
</dbReference>
<dbReference type="InterPro" id="IPR028098">
    <property type="entry name" value="Glyco_trans_4-like_N"/>
</dbReference>
<evidence type="ECO:0000256" key="1">
    <source>
        <dbReference type="ARBA" id="ARBA00022676"/>
    </source>
</evidence>
<dbReference type="PANTHER" id="PTHR45947:SF3">
    <property type="entry name" value="SULFOQUINOVOSYL TRANSFERASE SQD2"/>
    <property type="match status" value="1"/>
</dbReference>
<protein>
    <submittedName>
        <fullName evidence="4">Phosphatidylinositol alpha 1,6-mannosyltransferase</fullName>
        <ecNumber evidence="4">2.4.1.-</ecNumber>
    </submittedName>
</protein>
<proteinExistence type="predicted"/>
<keyword evidence="5" id="KW-1185">Reference proteome</keyword>
<organism evidence="4 5">
    <name type="scientific">Nocardioides salarius</name>
    <dbReference type="NCBI Taxonomy" id="374513"/>
    <lineage>
        <taxon>Bacteria</taxon>
        <taxon>Bacillati</taxon>
        <taxon>Actinomycetota</taxon>
        <taxon>Actinomycetes</taxon>
        <taxon>Propionibacteriales</taxon>
        <taxon>Nocardioidaceae</taxon>
        <taxon>Nocardioides</taxon>
    </lineage>
</organism>
<keyword evidence="1 4" id="KW-0328">Glycosyltransferase</keyword>
<dbReference type="Pfam" id="PF13692">
    <property type="entry name" value="Glyco_trans_1_4"/>
    <property type="match status" value="1"/>
</dbReference>
<dbReference type="EMBL" id="JAFBBZ010000001">
    <property type="protein sequence ID" value="MBM7509270.1"/>
    <property type="molecule type" value="Genomic_DNA"/>
</dbReference>
<reference evidence="4 5" key="1">
    <citation type="submission" date="2021-01" db="EMBL/GenBank/DDBJ databases">
        <title>Sequencing the genomes of 1000 actinobacteria strains.</title>
        <authorList>
            <person name="Klenk H.-P."/>
        </authorList>
    </citation>
    <scope>NUCLEOTIDE SEQUENCE [LARGE SCALE GENOMIC DNA]</scope>
    <source>
        <strain evidence="4 5">DSM 18239</strain>
    </source>
</reference>
<dbReference type="Gene3D" id="3.40.50.2000">
    <property type="entry name" value="Glycogen Phosphorylase B"/>
    <property type="match status" value="2"/>
</dbReference>
<name>A0ABS2MDN3_9ACTN</name>
<dbReference type="EC" id="2.4.1.-" evidence="4"/>
<evidence type="ECO:0000313" key="5">
    <source>
        <dbReference type="Proteomes" id="UP000732378"/>
    </source>
</evidence>
<keyword evidence="2 4" id="KW-0808">Transferase</keyword>
<sequence length="355" mass="37501">MRILLVTETFFPASDATTTTVKALADRLIDRGHEVRFVAPAPGLRCYRGSAVVRVSPLAQPGAQVRAAVDGFGPDVVVATSPATTPGGLGRKALKHARAAGVRTVVLQQQPVPDLAWDYWRTRVADRADTVVVTASWMSARLESLGVRTTTWLPGVDTDAFTPALRDEWLHRHWSRASSKDGPLVVVGFVGSLHKRHGVRRLAALAQVPGIRPVVIGDGPQREWLRGRLPGAKLTGTLPTGDLAVALASTDLVVHPGEAQTCAHVLREAAASGVPVVAPRAGGALEVVRHLETGLLHEPGDAHALARAVAAVAADPHRSLLGARARELATQRTWAVAVDELETLLRPGAGARTAG</sequence>
<dbReference type="RefSeq" id="WP_193667050.1">
    <property type="nucleotide sequence ID" value="NZ_JACDTV010000001.1"/>
</dbReference>
<dbReference type="SUPFAM" id="SSF53756">
    <property type="entry name" value="UDP-Glycosyltransferase/glycogen phosphorylase"/>
    <property type="match status" value="1"/>
</dbReference>
<gene>
    <name evidence="4" type="ORF">JOE61_003084</name>
</gene>